<proteinExistence type="predicted"/>
<gene>
    <name evidence="1" type="ORF">CANTADRAFT_19355</name>
</gene>
<dbReference type="SUPFAM" id="SSF48371">
    <property type="entry name" value="ARM repeat"/>
    <property type="match status" value="1"/>
</dbReference>
<dbReference type="OrthoDB" id="4095311at2759"/>
<dbReference type="AlphaFoldDB" id="A0A1E4SQQ2"/>
<dbReference type="InterPro" id="IPR016024">
    <property type="entry name" value="ARM-type_fold"/>
</dbReference>
<protein>
    <recommendedName>
        <fullName evidence="3">ARM repeat-containing protein</fullName>
    </recommendedName>
</protein>
<dbReference type="EMBL" id="KV453909">
    <property type="protein sequence ID" value="ODV81742.1"/>
    <property type="molecule type" value="Genomic_DNA"/>
</dbReference>
<name>A0A1E4SQQ2_9ASCO</name>
<evidence type="ECO:0008006" key="3">
    <source>
        <dbReference type="Google" id="ProtNLM"/>
    </source>
</evidence>
<dbReference type="Proteomes" id="UP000094285">
    <property type="component" value="Unassembled WGS sequence"/>
</dbReference>
<organism evidence="1 2">
    <name type="scientific">Suhomyces tanzawaensis NRRL Y-17324</name>
    <dbReference type="NCBI Taxonomy" id="984487"/>
    <lineage>
        <taxon>Eukaryota</taxon>
        <taxon>Fungi</taxon>
        <taxon>Dikarya</taxon>
        <taxon>Ascomycota</taxon>
        <taxon>Saccharomycotina</taxon>
        <taxon>Pichiomycetes</taxon>
        <taxon>Debaryomycetaceae</taxon>
        <taxon>Suhomyces</taxon>
    </lineage>
</organism>
<dbReference type="GeneID" id="30980578"/>
<dbReference type="STRING" id="984487.A0A1E4SQQ2"/>
<dbReference type="RefSeq" id="XP_020066864.1">
    <property type="nucleotide sequence ID" value="XM_020206441.1"/>
</dbReference>
<reference evidence="2" key="1">
    <citation type="submission" date="2016-05" db="EMBL/GenBank/DDBJ databases">
        <title>Comparative genomics of biotechnologically important yeasts.</title>
        <authorList>
            <consortium name="DOE Joint Genome Institute"/>
            <person name="Riley R."/>
            <person name="Haridas S."/>
            <person name="Wolfe K.H."/>
            <person name="Lopes M.R."/>
            <person name="Hittinger C.T."/>
            <person name="Goker M."/>
            <person name="Salamov A."/>
            <person name="Wisecaver J."/>
            <person name="Long T.M."/>
            <person name="Aerts A.L."/>
            <person name="Barry K."/>
            <person name="Choi C."/>
            <person name="Clum A."/>
            <person name="Coughlan A.Y."/>
            <person name="Deshpande S."/>
            <person name="Douglass A.P."/>
            <person name="Hanson S.J."/>
            <person name="Klenk H.-P."/>
            <person name="Labutti K."/>
            <person name="Lapidus A."/>
            <person name="Lindquist E."/>
            <person name="Lipzen A."/>
            <person name="Meier-Kolthoff J.P."/>
            <person name="Ohm R.A."/>
            <person name="Otillar R.P."/>
            <person name="Pangilinan J."/>
            <person name="Peng Y."/>
            <person name="Rokas A."/>
            <person name="Rosa C.A."/>
            <person name="Scheuner C."/>
            <person name="Sibirny A.A."/>
            <person name="Slot J.C."/>
            <person name="Stielow J.B."/>
            <person name="Sun H."/>
            <person name="Kurtzman C.P."/>
            <person name="Blackwell M."/>
            <person name="Grigoriev I.V."/>
            <person name="Jeffries T.W."/>
        </authorList>
    </citation>
    <scope>NUCLEOTIDE SEQUENCE [LARGE SCALE GENOMIC DNA]</scope>
    <source>
        <strain evidence="2">NRRL Y-17324</strain>
    </source>
</reference>
<evidence type="ECO:0000313" key="2">
    <source>
        <dbReference type="Proteomes" id="UP000094285"/>
    </source>
</evidence>
<sequence>MAIPPPMSITEVLSSIRQHPHNTEHFQALGNHLREEHIRTSCEVTDSLPLIVETSSANLASYLLHKHQHQVPLILEVTRCIVNLLADSDDNRLFFQGANHHVPQFWIQIKHCLNDPGADPSINKRIVIILGQFIHSDTYKQKYLLWLLEHHLLEPLYLYLNHNLPPTKISEVFNFQHAFEFLKELVDVNATTIPSKPDEYGPIAVKLVDYLLSIASTILDSLQKFNLIEDNEETEDDEELDLFDLDEIILNIAGTVSFLTTFEDLDFSSIDANQRSLKLIGKIPDNFPNKTHIKRKLFAVSGCISSMKSFDSTKDIKASIEYFTQVTVDPYVLAASAINLGNYITNKDRLKEVVDMIEDELSLEAFYRAFFDMHVNDVIQIQSLHLLNNLLTSSNAPYVLANYECLFSRFVKIIVDNGKYYQDVYQIFQKFVNKLIRLAFITNQDNILDFKDLWNYIIDGSDESADTQYLLLQAYVSVFKDSPITTANTPDNTQFIKKLITTAVSVPPKASQLDGFLEKLKTLGMMYHNLTSHKVGPQDLIEYLYLDKQTLKAQLVDPYKEFLVQLREQLAQPQTLQHEILKNNSKFVCATSITFWSDYNDADELVQICTNIASK</sequence>
<evidence type="ECO:0000313" key="1">
    <source>
        <dbReference type="EMBL" id="ODV81742.1"/>
    </source>
</evidence>
<accession>A0A1E4SQQ2</accession>
<keyword evidence="2" id="KW-1185">Reference proteome</keyword>